<feature type="domain" description="ABC-type glycine betaine transport system substrate-binding" evidence="3">
    <location>
        <begin position="49"/>
        <end position="313"/>
    </location>
</feature>
<dbReference type="GO" id="GO:0022857">
    <property type="term" value="F:transmembrane transporter activity"/>
    <property type="evidence" value="ECO:0007669"/>
    <property type="project" value="InterPro"/>
</dbReference>
<feature type="region of interest" description="Disordered" evidence="1">
    <location>
        <begin position="294"/>
        <end position="317"/>
    </location>
</feature>
<dbReference type="RefSeq" id="WP_167148068.1">
    <property type="nucleotide sequence ID" value="NZ_JAAMOX010000001.1"/>
</dbReference>
<dbReference type="EMBL" id="JAAMOX010000001">
    <property type="protein sequence ID" value="NIH52894.1"/>
    <property type="molecule type" value="Genomic_DNA"/>
</dbReference>
<protein>
    <submittedName>
        <fullName evidence="4">Osmoprotectant transport system substrate-binding protein</fullName>
    </submittedName>
</protein>
<feature type="chain" id="PRO_5031563173" evidence="2">
    <location>
        <begin position="29"/>
        <end position="317"/>
    </location>
</feature>
<accession>A0A7X5QZL5</accession>
<name>A0A7X5QZL5_9MICO</name>
<proteinExistence type="predicted"/>
<dbReference type="SUPFAM" id="SSF53850">
    <property type="entry name" value="Periplasmic binding protein-like II"/>
    <property type="match status" value="1"/>
</dbReference>
<keyword evidence="2" id="KW-0732">Signal</keyword>
<reference evidence="4 5" key="1">
    <citation type="submission" date="2020-02" db="EMBL/GenBank/DDBJ databases">
        <title>Sequencing the genomes of 1000 actinobacteria strains.</title>
        <authorList>
            <person name="Klenk H.-P."/>
        </authorList>
    </citation>
    <scope>NUCLEOTIDE SEQUENCE [LARGE SCALE GENOMIC DNA]</scope>
    <source>
        <strain evidence="4 5">DSM 27960</strain>
    </source>
</reference>
<evidence type="ECO:0000256" key="2">
    <source>
        <dbReference type="SAM" id="SignalP"/>
    </source>
</evidence>
<feature type="signal peptide" evidence="2">
    <location>
        <begin position="1"/>
        <end position="28"/>
    </location>
</feature>
<sequence>MYATSSPLRRRALPAVLAVAATVSLALSACSSSDPYSSDTSTDAGASTTVVVGSAGFPESEIVAEIYAQALTAGGIDVSTSMSIGQRDVYLAALQDGSIDLVPEYSGNLLQYYDEASTARTSDEVLEALSKAVPDGYEVLDQAPAEDKDSYNVTAEFASEHNLKSLADLAALDVPITIGGNPELAKRPYGPEGLTKIYGVPADKITFEPYNDSGGPLTVSALNDGKVQVADIFTTSPAITDNKFVTLEDPENMILPQNILPLMNSEKASDEVKKILNEVSAKLTTEDLVALNARSEGSEKASPSTLAKDWLTEKGLN</sequence>
<dbReference type="Proteomes" id="UP000541033">
    <property type="component" value="Unassembled WGS sequence"/>
</dbReference>
<evidence type="ECO:0000313" key="4">
    <source>
        <dbReference type="EMBL" id="NIH52894.1"/>
    </source>
</evidence>
<dbReference type="Gene3D" id="3.40.190.10">
    <property type="entry name" value="Periplasmic binding protein-like II"/>
    <property type="match status" value="1"/>
</dbReference>
<evidence type="ECO:0000259" key="3">
    <source>
        <dbReference type="Pfam" id="PF04069"/>
    </source>
</evidence>
<dbReference type="CDD" id="cd13606">
    <property type="entry name" value="PBP2_ProX_like"/>
    <property type="match status" value="1"/>
</dbReference>
<dbReference type="AlphaFoldDB" id="A0A7X5QZL5"/>
<dbReference type="GO" id="GO:0043190">
    <property type="term" value="C:ATP-binding cassette (ABC) transporter complex"/>
    <property type="evidence" value="ECO:0007669"/>
    <property type="project" value="InterPro"/>
</dbReference>
<comment type="caution">
    <text evidence="4">The sequence shown here is derived from an EMBL/GenBank/DDBJ whole genome shotgun (WGS) entry which is preliminary data.</text>
</comment>
<dbReference type="InterPro" id="IPR007210">
    <property type="entry name" value="ABC_Gly_betaine_transp_sub-bd"/>
</dbReference>
<evidence type="ECO:0000256" key="1">
    <source>
        <dbReference type="SAM" id="MobiDB-lite"/>
    </source>
</evidence>
<organism evidence="4 5">
    <name type="scientific">Lysinibacter cavernae</name>
    <dbReference type="NCBI Taxonomy" id="1640652"/>
    <lineage>
        <taxon>Bacteria</taxon>
        <taxon>Bacillati</taxon>
        <taxon>Actinomycetota</taxon>
        <taxon>Actinomycetes</taxon>
        <taxon>Micrococcales</taxon>
        <taxon>Microbacteriaceae</taxon>
        <taxon>Lysinibacter</taxon>
    </lineage>
</organism>
<gene>
    <name evidence="4" type="ORF">FHX76_000762</name>
</gene>
<dbReference type="Gene3D" id="3.40.190.120">
    <property type="entry name" value="Osmoprotection protein (prox), domain 2"/>
    <property type="match status" value="1"/>
</dbReference>
<dbReference type="Pfam" id="PF04069">
    <property type="entry name" value="OpuAC"/>
    <property type="match status" value="1"/>
</dbReference>
<evidence type="ECO:0000313" key="5">
    <source>
        <dbReference type="Proteomes" id="UP000541033"/>
    </source>
</evidence>
<keyword evidence="5" id="KW-1185">Reference proteome</keyword>